<dbReference type="AlphaFoldDB" id="A0A975BFW2"/>
<gene>
    <name evidence="1" type="ORF">dnm_005450</name>
</gene>
<dbReference type="EMBL" id="CP061800">
    <property type="protein sequence ID" value="QTA84548.1"/>
    <property type="molecule type" value="Genomic_DNA"/>
</dbReference>
<evidence type="ECO:0000313" key="2">
    <source>
        <dbReference type="Proteomes" id="UP000663722"/>
    </source>
</evidence>
<evidence type="ECO:0000313" key="1">
    <source>
        <dbReference type="EMBL" id="QTA84548.1"/>
    </source>
</evidence>
<organism evidence="1 2">
    <name type="scientific">Desulfonema magnum</name>
    <dbReference type="NCBI Taxonomy" id="45655"/>
    <lineage>
        <taxon>Bacteria</taxon>
        <taxon>Pseudomonadati</taxon>
        <taxon>Thermodesulfobacteriota</taxon>
        <taxon>Desulfobacteria</taxon>
        <taxon>Desulfobacterales</taxon>
        <taxon>Desulfococcaceae</taxon>
        <taxon>Desulfonema</taxon>
    </lineage>
</organism>
<proteinExistence type="predicted"/>
<sequence>MLAIATIVYAVNWYKQEQRSKQISEMTCDDLVDAIITREISILEVPAEHREAVNEILQEIQEQLDKS</sequence>
<reference evidence="1" key="1">
    <citation type="journal article" date="2021" name="Microb. Physiol.">
        <title>Proteogenomic Insights into the Physiology of Marine, Sulfate-Reducing, Filamentous Desulfonema limicola and Desulfonema magnum.</title>
        <authorList>
            <person name="Schnaars V."/>
            <person name="Wohlbrand L."/>
            <person name="Scheve S."/>
            <person name="Hinrichs C."/>
            <person name="Reinhardt R."/>
            <person name="Rabus R."/>
        </authorList>
    </citation>
    <scope>NUCLEOTIDE SEQUENCE</scope>
    <source>
        <strain evidence="1">4be13</strain>
    </source>
</reference>
<name>A0A975BFW2_9BACT</name>
<dbReference type="Proteomes" id="UP000663722">
    <property type="component" value="Chromosome"/>
</dbReference>
<keyword evidence="2" id="KW-1185">Reference proteome</keyword>
<dbReference type="KEGG" id="dmm:dnm_005450"/>
<protein>
    <submittedName>
        <fullName evidence="1">Uncharacterized protein</fullName>
    </submittedName>
</protein>
<accession>A0A975BFW2</accession>